<dbReference type="CDD" id="cd17930">
    <property type="entry name" value="DEXHc_cas3"/>
    <property type="match status" value="1"/>
</dbReference>
<evidence type="ECO:0000256" key="7">
    <source>
        <dbReference type="ARBA" id="ARBA00022806"/>
    </source>
</evidence>
<keyword evidence="7" id="KW-0347">Helicase</keyword>
<dbReference type="GO" id="GO:0004386">
    <property type="term" value="F:helicase activity"/>
    <property type="evidence" value="ECO:0007669"/>
    <property type="project" value="UniProtKB-KW"/>
</dbReference>
<proteinExistence type="inferred from homology"/>
<comment type="similarity">
    <text evidence="2">In the central section; belongs to the CRISPR-associated helicase Cas3 family.</text>
</comment>
<dbReference type="SUPFAM" id="SSF52540">
    <property type="entry name" value="P-loop containing nucleoside triphosphate hydrolases"/>
    <property type="match status" value="1"/>
</dbReference>
<sequence length="839" mass="98499">MFENTYAHIDQNNSNRKQELFDHLINTAFDSKNMGKEIGIENISFIVGLFHDMGKIRKEFQEKIKNNSNKHVDHSSLGGIFIHMLVKKLKKEIGFSSLLKDEDMNYQFNDFCNIIIYSILSHHGQYNMVRKNKENNYVFTSIDRMVNLEESYGLYQDLYEKVNKYLLEEKIDICEIFKKAFFEYDCIIKKLNEFSANIKDQENSYRAIQFYNSMLTRLILSILKSADVKDTINSYEKIIEDEKYDENKKVIHSFVENIDKKYKSFSKKKSPINLARNDISNQILKRSIEDGSGIYKMDLPTGSGKTLLSLRYGVNQLKFKDKKRFFYITSYLSVLEQNAKVMKDILGNDAYILEHHSNVINDENEGDSSENNDENGDSFYQMKRQYLLDDWTKPIVLTTMVQFYNTLFKGKSSNIRRFKSMINSVIILDELQSLPVDVLYPTNLTLNFMKVVMKANIILSTATQPTFDYNNLVYKLNYGDFEEKNVDLVNLSKDQEEVFKRTKVKIYNNGKESDFEDLNKLIIENSNKSVLTILNTKKAVKNTYESLKNVVDEDKLYYLTTNLHSVDRLRIIEEIRDKLKNDENIVVISTQLIEAGVDVDFETVIRSFTGIDSIIQSMGRCNREGKRKIGIVYLINLSRQIENLDHIISLKERKSAGKYALDRLANNQELNDIVELYFNKLYENLPYHRLSFKIKNSNLIELFSTNIEMINNINKIEEKYLKYLNNINVDMYQSFKEVYDNFNLIDENQNIAIVECEDTKEYISRLRNLESEFYQSYNINILKDIKIIVRKLNPYSVNINNSNLKSCEKIMDGRVYILEEEFYNKKTGVEFENSDLFLI</sequence>
<dbReference type="Gene3D" id="1.10.3210.30">
    <property type="match status" value="1"/>
</dbReference>
<keyword evidence="4" id="KW-0479">Metal-binding</keyword>
<evidence type="ECO:0000259" key="11">
    <source>
        <dbReference type="PROSITE" id="PS51643"/>
    </source>
</evidence>
<protein>
    <submittedName>
        <fullName evidence="12">CRISPR-associated helicase/endonuclease Cas3</fullName>
    </submittedName>
</protein>
<dbReference type="CDD" id="cd09641">
    <property type="entry name" value="Cas3''_I"/>
    <property type="match status" value="1"/>
</dbReference>
<evidence type="ECO:0000256" key="3">
    <source>
        <dbReference type="ARBA" id="ARBA00022722"/>
    </source>
</evidence>
<dbReference type="GO" id="GO:0016787">
    <property type="term" value="F:hydrolase activity"/>
    <property type="evidence" value="ECO:0007669"/>
    <property type="project" value="UniProtKB-KW"/>
</dbReference>
<dbReference type="GO" id="GO:0046872">
    <property type="term" value="F:metal ion binding"/>
    <property type="evidence" value="ECO:0007669"/>
    <property type="project" value="UniProtKB-KW"/>
</dbReference>
<dbReference type="NCBIfam" id="TIGR01587">
    <property type="entry name" value="cas3_core"/>
    <property type="match status" value="1"/>
</dbReference>
<dbReference type="InterPro" id="IPR054712">
    <property type="entry name" value="Cas3-like_dom"/>
</dbReference>
<dbReference type="InterPro" id="IPR001650">
    <property type="entry name" value="Helicase_C-like"/>
</dbReference>
<dbReference type="InterPro" id="IPR038257">
    <property type="entry name" value="CRISPR-assoc_Cas3_HD_sf"/>
</dbReference>
<dbReference type="GO" id="GO:0004519">
    <property type="term" value="F:endonuclease activity"/>
    <property type="evidence" value="ECO:0007669"/>
    <property type="project" value="UniProtKB-KW"/>
</dbReference>
<feature type="domain" description="HD Cas3-type" evidence="11">
    <location>
        <begin position="13"/>
        <end position="230"/>
    </location>
</feature>
<comment type="caution">
    <text evidence="12">The sequence shown here is derived from an EMBL/GenBank/DDBJ whole genome shotgun (WGS) entry which is preliminary data.</text>
</comment>
<dbReference type="InterPro" id="IPR006674">
    <property type="entry name" value="HD_domain"/>
</dbReference>
<dbReference type="Proteomes" id="UP000235658">
    <property type="component" value="Unassembled WGS sequence"/>
</dbReference>
<evidence type="ECO:0000256" key="4">
    <source>
        <dbReference type="ARBA" id="ARBA00022723"/>
    </source>
</evidence>
<dbReference type="EMBL" id="PNHP01000004">
    <property type="protein sequence ID" value="PMC81176.1"/>
    <property type="molecule type" value="Genomic_DNA"/>
</dbReference>
<dbReference type="PROSITE" id="PS51194">
    <property type="entry name" value="HELICASE_CTER"/>
    <property type="match status" value="1"/>
</dbReference>
<evidence type="ECO:0000256" key="5">
    <source>
        <dbReference type="ARBA" id="ARBA00022741"/>
    </source>
</evidence>
<dbReference type="PROSITE" id="PS51643">
    <property type="entry name" value="HD_CAS3"/>
    <property type="match status" value="1"/>
</dbReference>
<gene>
    <name evidence="12" type="ORF">CJ192_06580</name>
</gene>
<evidence type="ECO:0000259" key="10">
    <source>
        <dbReference type="PROSITE" id="PS51194"/>
    </source>
</evidence>
<dbReference type="Pfam" id="PF01966">
    <property type="entry name" value="HD"/>
    <property type="match status" value="1"/>
</dbReference>
<dbReference type="NCBIfam" id="TIGR01596">
    <property type="entry name" value="cas3_HD"/>
    <property type="match status" value="1"/>
</dbReference>
<dbReference type="Pfam" id="PF22590">
    <property type="entry name" value="Cas3-like_C_2"/>
    <property type="match status" value="1"/>
</dbReference>
<dbReference type="Gene3D" id="3.40.50.300">
    <property type="entry name" value="P-loop containing nucleotide triphosphate hydrolases"/>
    <property type="match status" value="2"/>
</dbReference>
<evidence type="ECO:0000256" key="9">
    <source>
        <dbReference type="ARBA" id="ARBA00023118"/>
    </source>
</evidence>
<dbReference type="GO" id="GO:0051607">
    <property type="term" value="P:defense response to virus"/>
    <property type="evidence" value="ECO:0007669"/>
    <property type="project" value="UniProtKB-KW"/>
</dbReference>
<name>A0A2N6UHZ6_9FIRM</name>
<keyword evidence="3" id="KW-0540">Nuclease</keyword>
<comment type="similarity">
    <text evidence="1">In the N-terminal section; belongs to the CRISPR-associated nuclease Cas3-HD family.</text>
</comment>
<dbReference type="InterPro" id="IPR027417">
    <property type="entry name" value="P-loop_NTPase"/>
</dbReference>
<dbReference type="InterPro" id="IPR006483">
    <property type="entry name" value="CRISPR-assoc_Cas3_HD"/>
</dbReference>
<keyword evidence="9" id="KW-0051">Antiviral defense</keyword>
<feature type="domain" description="Helicase C-terminal" evidence="10">
    <location>
        <begin position="517"/>
        <end position="665"/>
    </location>
</feature>
<dbReference type="GO" id="GO:0003677">
    <property type="term" value="F:DNA binding"/>
    <property type="evidence" value="ECO:0007669"/>
    <property type="project" value="InterPro"/>
</dbReference>
<keyword evidence="12" id="KW-0255">Endonuclease</keyword>
<reference evidence="12 13" key="1">
    <citation type="submission" date="2017-09" db="EMBL/GenBank/DDBJ databases">
        <title>Bacterial strain isolated from the female urinary microbiota.</title>
        <authorList>
            <person name="Thomas-White K."/>
            <person name="Kumar N."/>
            <person name="Forster S."/>
            <person name="Putonti C."/>
            <person name="Lawley T."/>
            <person name="Wolfe A.J."/>
        </authorList>
    </citation>
    <scope>NUCLEOTIDE SEQUENCE [LARGE SCALE GENOMIC DNA]</scope>
    <source>
        <strain evidence="12 13">UMB0204</strain>
    </source>
</reference>
<evidence type="ECO:0000256" key="2">
    <source>
        <dbReference type="ARBA" id="ARBA00009046"/>
    </source>
</evidence>
<evidence type="ECO:0000256" key="6">
    <source>
        <dbReference type="ARBA" id="ARBA00022801"/>
    </source>
</evidence>
<keyword evidence="6" id="KW-0378">Hydrolase</keyword>
<dbReference type="RefSeq" id="WP_102198223.1">
    <property type="nucleotide sequence ID" value="NZ_PNHP01000004.1"/>
</dbReference>
<evidence type="ECO:0000313" key="13">
    <source>
        <dbReference type="Proteomes" id="UP000235658"/>
    </source>
</evidence>
<accession>A0A2N6UHZ6</accession>
<dbReference type="GeneID" id="84578847"/>
<keyword evidence="5" id="KW-0547">Nucleotide-binding</keyword>
<dbReference type="GO" id="GO:0005524">
    <property type="term" value="F:ATP binding"/>
    <property type="evidence" value="ECO:0007669"/>
    <property type="project" value="UniProtKB-KW"/>
</dbReference>
<organism evidence="12 13">
    <name type="scientific">Anaerococcus hydrogenalis</name>
    <dbReference type="NCBI Taxonomy" id="33029"/>
    <lineage>
        <taxon>Bacteria</taxon>
        <taxon>Bacillati</taxon>
        <taxon>Bacillota</taxon>
        <taxon>Tissierellia</taxon>
        <taxon>Tissierellales</taxon>
        <taxon>Peptoniphilaceae</taxon>
        <taxon>Anaerococcus</taxon>
    </lineage>
</organism>
<dbReference type="AlphaFoldDB" id="A0A2N6UHZ6"/>
<dbReference type="SMART" id="SM00490">
    <property type="entry name" value="HELICc"/>
    <property type="match status" value="1"/>
</dbReference>
<dbReference type="InterPro" id="IPR006935">
    <property type="entry name" value="Helicase/UvrB_N"/>
</dbReference>
<evidence type="ECO:0000313" key="12">
    <source>
        <dbReference type="EMBL" id="PMC81176.1"/>
    </source>
</evidence>
<dbReference type="InterPro" id="IPR006474">
    <property type="entry name" value="Helicase_Cas3_CRISPR-ass_core"/>
</dbReference>
<dbReference type="Pfam" id="PF04851">
    <property type="entry name" value="ResIII"/>
    <property type="match status" value="1"/>
</dbReference>
<evidence type="ECO:0000256" key="8">
    <source>
        <dbReference type="ARBA" id="ARBA00022840"/>
    </source>
</evidence>
<evidence type="ECO:0000256" key="1">
    <source>
        <dbReference type="ARBA" id="ARBA00006847"/>
    </source>
</evidence>
<keyword evidence="8" id="KW-0067">ATP-binding</keyword>